<dbReference type="Proteomes" id="UP000663870">
    <property type="component" value="Unassembled WGS sequence"/>
</dbReference>
<sequence>MTNDEQINMLVCWKEQRRPVLIKINDDISTIEKTIINVFQLQQVNNLYEYQIQYYDNDYQRFVDLYPETLHLFQQILHKLLSPNAPLRSTKQWILKIVSKAFETIRHRLGESTDDTYSYQQENDRTELMLNENTSSITDNIELSSLSGIHQSQNLPRSQTVQNNIDQQQDTSRYDDQLSQSNIANGELTITHEHPYGFGFDLNLAIHQRLQFESDMFRKSTSKTTTGGVLLRASPKLDSTTTDDILYPTVHFQIPNDQLHLAWFVYIYILTEADVNGMHYLHASKGIFDNYAKVQNKCGIIPNTDLVNPHIVHLCQNDLRDGIYELRIKVCNIRNLPSLKREYLREFSRLNNLPINNDKELLSTKTTFDLNFSSEKYHVACILFRNEEALDQCISSLTIAKSNRKRNDSDRLRQQYDEYSEISIRIIFKKSLDLYTNIDSIVYCQ</sequence>
<evidence type="ECO:0000313" key="5">
    <source>
        <dbReference type="Proteomes" id="UP000663870"/>
    </source>
</evidence>
<keyword evidence="5" id="KW-1185">Reference proteome</keyword>
<dbReference type="EMBL" id="CAJNOL010000034">
    <property type="protein sequence ID" value="CAF0770969.1"/>
    <property type="molecule type" value="Genomic_DNA"/>
</dbReference>
<feature type="region of interest" description="Disordered" evidence="1">
    <location>
        <begin position="153"/>
        <end position="175"/>
    </location>
</feature>
<accession>A0A813NZF4</accession>
<name>A0A813NZF4_9BILA</name>
<gene>
    <name evidence="3" type="ORF">JXQ802_LOCUS2706</name>
    <name evidence="2" type="ORF">PYM288_LOCUS1564</name>
</gene>
<evidence type="ECO:0000313" key="4">
    <source>
        <dbReference type="Proteomes" id="UP000663854"/>
    </source>
</evidence>
<proteinExistence type="predicted"/>
<evidence type="ECO:0000256" key="1">
    <source>
        <dbReference type="SAM" id="MobiDB-lite"/>
    </source>
</evidence>
<organism evidence="2 4">
    <name type="scientific">Rotaria sordida</name>
    <dbReference type="NCBI Taxonomy" id="392033"/>
    <lineage>
        <taxon>Eukaryota</taxon>
        <taxon>Metazoa</taxon>
        <taxon>Spiralia</taxon>
        <taxon>Gnathifera</taxon>
        <taxon>Rotifera</taxon>
        <taxon>Eurotatoria</taxon>
        <taxon>Bdelloidea</taxon>
        <taxon>Philodinida</taxon>
        <taxon>Philodinidae</taxon>
        <taxon>Rotaria</taxon>
    </lineage>
</organism>
<comment type="caution">
    <text evidence="2">The sequence shown here is derived from an EMBL/GenBank/DDBJ whole genome shotgun (WGS) entry which is preliminary data.</text>
</comment>
<dbReference type="EMBL" id="CAJNOH010000008">
    <property type="protein sequence ID" value="CAF0741205.1"/>
    <property type="molecule type" value="Genomic_DNA"/>
</dbReference>
<reference evidence="2" key="1">
    <citation type="submission" date="2021-02" db="EMBL/GenBank/DDBJ databases">
        <authorList>
            <person name="Nowell W R."/>
        </authorList>
    </citation>
    <scope>NUCLEOTIDE SEQUENCE</scope>
</reference>
<dbReference type="Proteomes" id="UP000663854">
    <property type="component" value="Unassembled WGS sequence"/>
</dbReference>
<evidence type="ECO:0000313" key="2">
    <source>
        <dbReference type="EMBL" id="CAF0741205.1"/>
    </source>
</evidence>
<dbReference type="AlphaFoldDB" id="A0A813NZF4"/>
<protein>
    <submittedName>
        <fullName evidence="2">Uncharacterized protein</fullName>
    </submittedName>
</protein>
<evidence type="ECO:0000313" key="3">
    <source>
        <dbReference type="EMBL" id="CAF0770969.1"/>
    </source>
</evidence>